<dbReference type="Pfam" id="PF06738">
    <property type="entry name" value="ThrE"/>
    <property type="match status" value="1"/>
</dbReference>
<proteinExistence type="inferred from homology"/>
<dbReference type="InterPro" id="IPR010619">
    <property type="entry name" value="ThrE-like_N"/>
</dbReference>
<sequence>MLLVPGLTITNAIRDTIAGDLVAGTSRIIEAFLIAVAIAVGSGLVFSFWISYFGGGSI</sequence>
<evidence type="ECO:0000256" key="1">
    <source>
        <dbReference type="ARBA" id="ARBA00034125"/>
    </source>
</evidence>
<comment type="similarity">
    <text evidence="1">Belongs to the ThrE exporter (TC 2.A.79) family.</text>
</comment>
<dbReference type="EMBL" id="VSSQ01102736">
    <property type="protein sequence ID" value="MPN43969.1"/>
    <property type="molecule type" value="Genomic_DNA"/>
</dbReference>
<evidence type="ECO:0000256" key="2">
    <source>
        <dbReference type="SAM" id="Phobius"/>
    </source>
</evidence>
<feature type="domain" description="Threonine/serine exporter-like N-terminal" evidence="3">
    <location>
        <begin position="1"/>
        <end position="48"/>
    </location>
</feature>
<accession>A0A645I0J9</accession>
<name>A0A645I0J9_9ZZZZ</name>
<gene>
    <name evidence="4" type="ORF">SDC9_191530</name>
</gene>
<dbReference type="GO" id="GO:0022857">
    <property type="term" value="F:transmembrane transporter activity"/>
    <property type="evidence" value="ECO:0007669"/>
    <property type="project" value="InterPro"/>
</dbReference>
<evidence type="ECO:0000259" key="3">
    <source>
        <dbReference type="Pfam" id="PF06738"/>
    </source>
</evidence>
<dbReference type="AlphaFoldDB" id="A0A645I0J9"/>
<keyword evidence="2" id="KW-0472">Membrane</keyword>
<comment type="caution">
    <text evidence="4">The sequence shown here is derived from an EMBL/GenBank/DDBJ whole genome shotgun (WGS) entry which is preliminary data.</text>
</comment>
<reference evidence="4" key="1">
    <citation type="submission" date="2019-08" db="EMBL/GenBank/DDBJ databases">
        <authorList>
            <person name="Kucharzyk K."/>
            <person name="Murdoch R.W."/>
            <person name="Higgins S."/>
            <person name="Loffler F."/>
        </authorList>
    </citation>
    <scope>NUCLEOTIDE SEQUENCE</scope>
</reference>
<feature type="transmembrane region" description="Helical" evidence="2">
    <location>
        <begin position="31"/>
        <end position="52"/>
    </location>
</feature>
<evidence type="ECO:0000313" key="4">
    <source>
        <dbReference type="EMBL" id="MPN43969.1"/>
    </source>
</evidence>
<protein>
    <recommendedName>
        <fullName evidence="3">Threonine/serine exporter-like N-terminal domain-containing protein</fullName>
    </recommendedName>
</protein>
<organism evidence="4">
    <name type="scientific">bioreactor metagenome</name>
    <dbReference type="NCBI Taxonomy" id="1076179"/>
    <lineage>
        <taxon>unclassified sequences</taxon>
        <taxon>metagenomes</taxon>
        <taxon>ecological metagenomes</taxon>
    </lineage>
</organism>
<keyword evidence="2" id="KW-1133">Transmembrane helix</keyword>
<keyword evidence="2" id="KW-0812">Transmembrane</keyword>